<name>A0A2Z4LMK7_9BACT</name>
<reference evidence="3" key="1">
    <citation type="submission" date="2018-06" db="EMBL/GenBank/DDBJ databases">
        <title>Complete genome sequences of Mycoplasma anatis, M. anseris and M. cloacale type strains.</title>
        <authorList>
            <person name="Grozner D."/>
            <person name="Forro B."/>
            <person name="Sulyok K.M."/>
            <person name="Marton S."/>
            <person name="Kreizinger Z."/>
            <person name="Banyai K."/>
            <person name="Gyuranecz M."/>
        </authorList>
    </citation>
    <scope>NUCLEOTIDE SEQUENCE [LARGE SCALE GENOMIC DNA]</scope>
    <source>
        <strain evidence="3">NCTC 10199</strain>
    </source>
</reference>
<dbReference type="PANTHER" id="PTHR22603">
    <property type="entry name" value="CHOLINE/ETHANOALAMINE KINASE"/>
    <property type="match status" value="1"/>
</dbReference>
<dbReference type="PANTHER" id="PTHR22603:SF66">
    <property type="entry name" value="ETHANOLAMINE KINASE"/>
    <property type="match status" value="1"/>
</dbReference>
<feature type="domain" description="Aminoglycoside phosphotransferase" evidence="1">
    <location>
        <begin position="63"/>
        <end position="209"/>
    </location>
</feature>
<gene>
    <name evidence="2" type="ORF">DK849_02385</name>
</gene>
<evidence type="ECO:0000313" key="3">
    <source>
        <dbReference type="Proteomes" id="UP000249865"/>
    </source>
</evidence>
<dbReference type="Pfam" id="PF01636">
    <property type="entry name" value="APH"/>
    <property type="match status" value="1"/>
</dbReference>
<evidence type="ECO:0000259" key="1">
    <source>
        <dbReference type="Pfam" id="PF01636"/>
    </source>
</evidence>
<dbReference type="GO" id="GO:0004305">
    <property type="term" value="F:ethanolamine kinase activity"/>
    <property type="evidence" value="ECO:0007669"/>
    <property type="project" value="TreeGrafter"/>
</dbReference>
<evidence type="ECO:0000313" key="2">
    <source>
        <dbReference type="EMBL" id="AWX42894.1"/>
    </source>
</evidence>
<proteinExistence type="predicted"/>
<dbReference type="GO" id="GO:0005737">
    <property type="term" value="C:cytoplasm"/>
    <property type="evidence" value="ECO:0007669"/>
    <property type="project" value="TreeGrafter"/>
</dbReference>
<dbReference type="InterPro" id="IPR002575">
    <property type="entry name" value="Aminoglycoside_PTrfase"/>
</dbReference>
<dbReference type="OrthoDB" id="9803871at2"/>
<accession>A0A2Z4LMK7</accession>
<dbReference type="AlphaFoldDB" id="A0A2Z4LMK7"/>
<dbReference type="SUPFAM" id="SSF56112">
    <property type="entry name" value="Protein kinase-like (PK-like)"/>
    <property type="match status" value="1"/>
</dbReference>
<dbReference type="KEGG" id="mclo:DK849_02385"/>
<dbReference type="RefSeq" id="WP_029330655.1">
    <property type="nucleotide sequence ID" value="NZ_CP030103.1"/>
</dbReference>
<organism evidence="2 3">
    <name type="scientific">Metamycoplasma cloacale</name>
    <dbReference type="NCBI Taxonomy" id="92401"/>
    <lineage>
        <taxon>Bacteria</taxon>
        <taxon>Bacillati</taxon>
        <taxon>Mycoplasmatota</taxon>
        <taxon>Mycoplasmoidales</taxon>
        <taxon>Metamycoplasmataceae</taxon>
        <taxon>Metamycoplasma</taxon>
    </lineage>
</organism>
<dbReference type="GO" id="GO:0006646">
    <property type="term" value="P:phosphatidylethanolamine biosynthetic process"/>
    <property type="evidence" value="ECO:0007669"/>
    <property type="project" value="TreeGrafter"/>
</dbReference>
<protein>
    <recommendedName>
        <fullName evidence="1">Aminoglycoside phosphotransferase domain-containing protein</fullName>
    </recommendedName>
</protein>
<dbReference type="Gene3D" id="3.90.1200.10">
    <property type="match status" value="1"/>
</dbReference>
<sequence length="258" mass="31037">MPQILTSNCKPLEHQGYTNTTYKDENQNYFIKAKKYDEFNHKIDYSILNNLKFSPKTIYDDQQYLVTEWIDGKTLSEDISPSDEQLKIIATNLITLHNSKLKFPKENQVARRFKVYRDLVKKHNRKIPILDKYFKKINLFLKNIDNSAPVHNDLWLFNMIQNQEDIYFIDWEYASMGDVHFDLAYFIEGSNLDARQEKVFLDAYGDDFEPKYLLVHKIIVNALFILWNQKHDKLVFDDTIYQERVEKYMQQYLELYKI</sequence>
<dbReference type="EMBL" id="CP030103">
    <property type="protein sequence ID" value="AWX42894.1"/>
    <property type="molecule type" value="Genomic_DNA"/>
</dbReference>
<dbReference type="InterPro" id="IPR011009">
    <property type="entry name" value="Kinase-like_dom_sf"/>
</dbReference>
<dbReference type="Proteomes" id="UP000249865">
    <property type="component" value="Chromosome"/>
</dbReference>
<keyword evidence="3" id="KW-1185">Reference proteome</keyword>